<keyword evidence="5" id="KW-0547">Nucleotide-binding</keyword>
<dbReference type="GO" id="GO:0004829">
    <property type="term" value="F:threonine-tRNA ligase activity"/>
    <property type="evidence" value="ECO:0007669"/>
    <property type="project" value="UniProtKB-UniRule"/>
</dbReference>
<keyword evidence="4" id="KW-0479">Metal-binding</keyword>
<organism evidence="14 15">
    <name type="scientific">Candidatus Marsarchaeota G1 archaeon OSP_D</name>
    <dbReference type="NCBI Taxonomy" id="1978155"/>
    <lineage>
        <taxon>Archaea</taxon>
        <taxon>Candidatus Marsarchaeota</taxon>
        <taxon>Candidatus Marsarchaeota group 1</taxon>
    </lineage>
</organism>
<dbReference type="InterPro" id="IPR004154">
    <property type="entry name" value="Anticodon-bd"/>
</dbReference>
<dbReference type="GO" id="GO:0006435">
    <property type="term" value="P:threonyl-tRNA aminoacylation"/>
    <property type="evidence" value="ECO:0007669"/>
    <property type="project" value="UniProtKB-UniRule"/>
</dbReference>
<dbReference type="Gene3D" id="3.40.50.800">
    <property type="entry name" value="Anticodon-binding domain"/>
    <property type="match status" value="1"/>
</dbReference>
<evidence type="ECO:0000256" key="3">
    <source>
        <dbReference type="ARBA" id="ARBA00022598"/>
    </source>
</evidence>
<keyword evidence="8" id="KW-0648">Protein biosynthesis</keyword>
<evidence type="ECO:0000256" key="6">
    <source>
        <dbReference type="ARBA" id="ARBA00022833"/>
    </source>
</evidence>
<dbReference type="InterPro" id="IPR002314">
    <property type="entry name" value="aa-tRNA-synt_IIb"/>
</dbReference>
<dbReference type="EC" id="6.1.1.3" evidence="11"/>
<dbReference type="GO" id="GO:0000049">
    <property type="term" value="F:tRNA binding"/>
    <property type="evidence" value="ECO:0007669"/>
    <property type="project" value="UniProtKB-KW"/>
</dbReference>
<dbReference type="GO" id="GO:0005524">
    <property type="term" value="F:ATP binding"/>
    <property type="evidence" value="ECO:0007669"/>
    <property type="project" value="UniProtKB-KW"/>
</dbReference>
<evidence type="ECO:0000256" key="11">
    <source>
        <dbReference type="NCBIfam" id="TIGR00418"/>
    </source>
</evidence>
<sequence>MSGNKSHLQLGRERDLFSFHEEAGSGLPVFHPDGTVLRNIIIDYLRDVNQKLGFEEVWTPHLFNADLWKKSGHYSSYKTRMFLFKIGEHEYGLKPMNCPAHALIFSSKPRSYKDLPIMYSEFATVYRNEQEGELTGLLRVRSITQDDGHVFLANDQVESVLRNILLAAITVLETFGLKDLSVNISTKPADAIGDPKMWEIATKTLIEVASKAGLNYQIAEGEGAFYGPKIDVHAKDSLGRQWQLSTIQLDFNLGERLGLKYTDRDGKEKPPLIIHRALVGSLERFIGILLEHYKGNLPLWLAPKQVRVIPVSEKYSEYAKIIYQEIRKSGFRADLDNNSLTLPKRIRNAVLSGIPYMIVVGSEEETTNTVAVRDRKGRNVKGIMLSDLLSQLKKEDQEKLIEVQTVKILGGNIKNKSKAGMPEPGQREQTQDQNNE</sequence>
<evidence type="ECO:0000313" key="14">
    <source>
        <dbReference type="EMBL" id="PSN83148.1"/>
    </source>
</evidence>
<evidence type="ECO:0000256" key="8">
    <source>
        <dbReference type="ARBA" id="ARBA00022917"/>
    </source>
</evidence>
<protein>
    <recommendedName>
        <fullName evidence="11">Threonine--tRNA ligase</fullName>
        <ecNumber evidence="11">6.1.1.3</ecNumber>
    </recommendedName>
</protein>
<dbReference type="InterPro" id="IPR002320">
    <property type="entry name" value="Thr-tRNA-ligase_IIa"/>
</dbReference>
<dbReference type="PANTHER" id="PTHR11451">
    <property type="entry name" value="THREONINE-TRNA LIGASE"/>
    <property type="match status" value="1"/>
</dbReference>
<dbReference type="PRINTS" id="PR01047">
    <property type="entry name" value="TRNASYNTHTHR"/>
</dbReference>
<dbReference type="Proteomes" id="UP000240880">
    <property type="component" value="Unassembled WGS sequence"/>
</dbReference>
<evidence type="ECO:0000256" key="1">
    <source>
        <dbReference type="ARBA" id="ARBA00008226"/>
    </source>
</evidence>
<accession>A0A2R6A9Y8</accession>
<keyword evidence="7" id="KW-0067">ATP-binding</keyword>
<reference evidence="14 15" key="1">
    <citation type="submission" date="2017-04" db="EMBL/GenBank/DDBJ databases">
        <title>Novel microbial lineages endemic to geothermal iron-oxide mats fill important gaps in the evolutionary history of Archaea.</title>
        <authorList>
            <person name="Jay Z.J."/>
            <person name="Beam J.P."/>
            <person name="Dlakic M."/>
            <person name="Rusch D.B."/>
            <person name="Kozubal M.A."/>
            <person name="Inskeep W.P."/>
        </authorList>
    </citation>
    <scope>NUCLEOTIDE SEQUENCE [LARGE SCALE GENOMIC DNA]</scope>
    <source>
        <strain evidence="14">OSP_D</strain>
    </source>
</reference>
<evidence type="ECO:0000256" key="12">
    <source>
        <dbReference type="SAM" id="MobiDB-lite"/>
    </source>
</evidence>
<evidence type="ECO:0000256" key="4">
    <source>
        <dbReference type="ARBA" id="ARBA00022723"/>
    </source>
</evidence>
<dbReference type="FunFam" id="3.40.50.800:FF:000001">
    <property type="entry name" value="Threonine--tRNA ligase"/>
    <property type="match status" value="1"/>
</dbReference>
<evidence type="ECO:0000256" key="7">
    <source>
        <dbReference type="ARBA" id="ARBA00022840"/>
    </source>
</evidence>
<dbReference type="PANTHER" id="PTHR11451:SF44">
    <property type="entry name" value="THREONINE--TRNA LIGASE, CHLOROPLASTIC_MITOCHONDRIAL 2"/>
    <property type="match status" value="1"/>
</dbReference>
<proteinExistence type="inferred from homology"/>
<keyword evidence="9" id="KW-0030">Aminoacyl-tRNA synthetase</keyword>
<evidence type="ECO:0000256" key="5">
    <source>
        <dbReference type="ARBA" id="ARBA00022741"/>
    </source>
</evidence>
<evidence type="ECO:0000313" key="15">
    <source>
        <dbReference type="Proteomes" id="UP000240880"/>
    </source>
</evidence>
<evidence type="ECO:0000256" key="10">
    <source>
        <dbReference type="ARBA" id="ARBA00049515"/>
    </source>
</evidence>
<evidence type="ECO:0000256" key="2">
    <source>
        <dbReference type="ARBA" id="ARBA00022555"/>
    </source>
</evidence>
<dbReference type="PROSITE" id="PS50862">
    <property type="entry name" value="AA_TRNA_LIGASE_II"/>
    <property type="match status" value="1"/>
</dbReference>
<feature type="region of interest" description="Disordered" evidence="12">
    <location>
        <begin position="412"/>
        <end position="436"/>
    </location>
</feature>
<keyword evidence="2" id="KW-0820">tRNA-binding</keyword>
<dbReference type="NCBIfam" id="TIGR00418">
    <property type="entry name" value="thrS"/>
    <property type="match status" value="1"/>
</dbReference>
<name>A0A2R6A9Y8_9ARCH</name>
<dbReference type="FunFam" id="3.30.930.10:FF:000002">
    <property type="entry name" value="Threonine--tRNA ligase"/>
    <property type="match status" value="1"/>
</dbReference>
<dbReference type="CDD" id="cd00771">
    <property type="entry name" value="ThrRS_core"/>
    <property type="match status" value="1"/>
</dbReference>
<dbReference type="Pfam" id="PF03129">
    <property type="entry name" value="HGTP_anticodon"/>
    <property type="match status" value="1"/>
</dbReference>
<keyword evidence="6" id="KW-0862">Zinc</keyword>
<dbReference type="SUPFAM" id="SSF55681">
    <property type="entry name" value="Class II aaRS and biotin synthetases"/>
    <property type="match status" value="1"/>
</dbReference>
<gene>
    <name evidence="14" type="ORF">B9Q01_05765</name>
</gene>
<evidence type="ECO:0000256" key="9">
    <source>
        <dbReference type="ARBA" id="ARBA00023146"/>
    </source>
</evidence>
<feature type="domain" description="Aminoacyl-transfer RNA synthetases class-II family profile" evidence="13">
    <location>
        <begin position="6"/>
        <end position="298"/>
    </location>
</feature>
<dbReference type="AlphaFoldDB" id="A0A2R6A9Y8"/>
<dbReference type="Gene3D" id="3.30.930.10">
    <property type="entry name" value="Bira Bifunctional Protein, Domain 2"/>
    <property type="match status" value="1"/>
</dbReference>
<dbReference type="GO" id="GO:0046872">
    <property type="term" value="F:metal ion binding"/>
    <property type="evidence" value="ECO:0007669"/>
    <property type="project" value="UniProtKB-KW"/>
</dbReference>
<dbReference type="InterPro" id="IPR006195">
    <property type="entry name" value="aa-tRNA-synth_II"/>
</dbReference>
<comment type="caution">
    <text evidence="14">The sequence shown here is derived from an EMBL/GenBank/DDBJ whole genome shotgun (WGS) entry which is preliminary data.</text>
</comment>
<dbReference type="InterPro" id="IPR033728">
    <property type="entry name" value="ThrRS_core"/>
</dbReference>
<evidence type="ECO:0000259" key="13">
    <source>
        <dbReference type="PROSITE" id="PS50862"/>
    </source>
</evidence>
<keyword evidence="3 14" id="KW-0436">Ligase</keyword>
<dbReference type="GO" id="GO:0005737">
    <property type="term" value="C:cytoplasm"/>
    <property type="evidence" value="ECO:0007669"/>
    <property type="project" value="UniProtKB-UniRule"/>
</dbReference>
<dbReference type="InterPro" id="IPR045864">
    <property type="entry name" value="aa-tRNA-synth_II/BPL/LPL"/>
</dbReference>
<comment type="similarity">
    <text evidence="1">Belongs to the class-II aminoacyl-tRNA synthetase family.</text>
</comment>
<dbReference type="SUPFAM" id="SSF52954">
    <property type="entry name" value="Class II aaRS ABD-related"/>
    <property type="match status" value="1"/>
</dbReference>
<keyword evidence="2" id="KW-0694">RNA-binding</keyword>
<dbReference type="EMBL" id="NEXC01000035">
    <property type="protein sequence ID" value="PSN83148.1"/>
    <property type="molecule type" value="Genomic_DNA"/>
</dbReference>
<dbReference type="InterPro" id="IPR047246">
    <property type="entry name" value="ThrRS_anticodon"/>
</dbReference>
<dbReference type="InterPro" id="IPR036621">
    <property type="entry name" value="Anticodon-bd_dom_sf"/>
</dbReference>
<dbReference type="Pfam" id="PF00587">
    <property type="entry name" value="tRNA-synt_2b"/>
    <property type="match status" value="1"/>
</dbReference>
<comment type="catalytic activity">
    <reaction evidence="10">
        <text>tRNA(Thr) + L-threonine + ATP = L-threonyl-tRNA(Thr) + AMP + diphosphate + H(+)</text>
        <dbReference type="Rhea" id="RHEA:24624"/>
        <dbReference type="Rhea" id="RHEA-COMP:9670"/>
        <dbReference type="Rhea" id="RHEA-COMP:9704"/>
        <dbReference type="ChEBI" id="CHEBI:15378"/>
        <dbReference type="ChEBI" id="CHEBI:30616"/>
        <dbReference type="ChEBI" id="CHEBI:33019"/>
        <dbReference type="ChEBI" id="CHEBI:57926"/>
        <dbReference type="ChEBI" id="CHEBI:78442"/>
        <dbReference type="ChEBI" id="CHEBI:78534"/>
        <dbReference type="ChEBI" id="CHEBI:456215"/>
        <dbReference type="EC" id="6.1.1.3"/>
    </reaction>
</comment>
<dbReference type="CDD" id="cd00860">
    <property type="entry name" value="ThrRS_anticodon"/>
    <property type="match status" value="1"/>
</dbReference>